<evidence type="ECO:0000313" key="2">
    <source>
        <dbReference type="Proteomes" id="UP000221165"/>
    </source>
</evidence>
<sequence>VPVSGAVGRRKTRGVGECGALSWFHSGVRDGKNQTGVLVWPSTGSNLHVVSGPWTRRGHHGSSLTFAATWHPR</sequence>
<dbReference type="Proteomes" id="UP000221165">
    <property type="component" value="Unassembled WGS sequence"/>
</dbReference>
<dbReference type="GeneID" id="94426901"/>
<proteinExistence type="predicted"/>
<accession>A0A2C6L0K9</accession>
<feature type="non-terminal residue" evidence="1">
    <location>
        <position position="1"/>
    </location>
</feature>
<dbReference type="VEuPathDB" id="ToxoDB:CSUI_003492"/>
<organism evidence="1 2">
    <name type="scientific">Cystoisospora suis</name>
    <dbReference type="NCBI Taxonomy" id="483139"/>
    <lineage>
        <taxon>Eukaryota</taxon>
        <taxon>Sar</taxon>
        <taxon>Alveolata</taxon>
        <taxon>Apicomplexa</taxon>
        <taxon>Conoidasida</taxon>
        <taxon>Coccidia</taxon>
        <taxon>Eucoccidiorida</taxon>
        <taxon>Eimeriorina</taxon>
        <taxon>Sarcocystidae</taxon>
        <taxon>Cystoisospora</taxon>
    </lineage>
</organism>
<comment type="caution">
    <text evidence="1">The sequence shown here is derived from an EMBL/GenBank/DDBJ whole genome shotgun (WGS) entry which is preliminary data.</text>
</comment>
<dbReference type="EMBL" id="MIGC01001562">
    <property type="protein sequence ID" value="PHJ22657.1"/>
    <property type="molecule type" value="Genomic_DNA"/>
</dbReference>
<protein>
    <submittedName>
        <fullName evidence="1">Uncharacterized protein</fullName>
    </submittedName>
</protein>
<dbReference type="AlphaFoldDB" id="A0A2C6L0K9"/>
<evidence type="ECO:0000313" key="1">
    <source>
        <dbReference type="EMBL" id="PHJ22657.1"/>
    </source>
</evidence>
<reference evidence="1 2" key="1">
    <citation type="journal article" date="2017" name="Int. J. Parasitol.">
        <title>The genome of the protozoan parasite Cystoisospora suis and a reverse vaccinology approach to identify vaccine candidates.</title>
        <authorList>
            <person name="Palmieri N."/>
            <person name="Shrestha A."/>
            <person name="Ruttkowski B."/>
            <person name="Beck T."/>
            <person name="Vogl C."/>
            <person name="Tomley F."/>
            <person name="Blake D.P."/>
            <person name="Joachim A."/>
        </authorList>
    </citation>
    <scope>NUCLEOTIDE SEQUENCE [LARGE SCALE GENOMIC DNA]</scope>
    <source>
        <strain evidence="1 2">Wien I</strain>
    </source>
</reference>
<name>A0A2C6L0K9_9APIC</name>
<keyword evidence="2" id="KW-1185">Reference proteome</keyword>
<dbReference type="RefSeq" id="XP_067924334.1">
    <property type="nucleotide sequence ID" value="XM_068063690.1"/>
</dbReference>
<gene>
    <name evidence="1" type="ORF">CSUI_003492</name>
</gene>